<dbReference type="EMBL" id="KZ988191">
    <property type="protein sequence ID" value="RKP12829.1"/>
    <property type="molecule type" value="Genomic_DNA"/>
</dbReference>
<accession>A0A4V1IY00</accession>
<proteinExistence type="predicted"/>
<reference evidence="2" key="1">
    <citation type="journal article" date="2018" name="Nat. Microbiol.">
        <title>Leveraging single-cell genomics to expand the fungal tree of life.</title>
        <authorList>
            <person name="Ahrendt S.R."/>
            <person name="Quandt C.A."/>
            <person name="Ciobanu D."/>
            <person name="Clum A."/>
            <person name="Salamov A."/>
            <person name="Andreopoulos B."/>
            <person name="Cheng J.F."/>
            <person name="Woyke T."/>
            <person name="Pelin A."/>
            <person name="Henrissat B."/>
            <person name="Reynolds N.K."/>
            <person name="Benny G.L."/>
            <person name="Smith M.E."/>
            <person name="James T.Y."/>
            <person name="Grigoriev I.V."/>
        </authorList>
    </citation>
    <scope>NUCLEOTIDE SEQUENCE [LARGE SCALE GENOMIC DNA]</scope>
</reference>
<keyword evidence="2" id="KW-1185">Reference proteome</keyword>
<dbReference type="AlphaFoldDB" id="A0A4V1IY00"/>
<gene>
    <name evidence="1" type="ORF">BJ684DRAFT_16724</name>
</gene>
<dbReference type="Proteomes" id="UP000267251">
    <property type="component" value="Unassembled WGS sequence"/>
</dbReference>
<evidence type="ECO:0000313" key="2">
    <source>
        <dbReference type="Proteomes" id="UP000267251"/>
    </source>
</evidence>
<name>A0A4V1IY00_9FUNG</name>
<organism evidence="1 2">
    <name type="scientific">Piptocephalis cylindrospora</name>
    <dbReference type="NCBI Taxonomy" id="1907219"/>
    <lineage>
        <taxon>Eukaryota</taxon>
        <taxon>Fungi</taxon>
        <taxon>Fungi incertae sedis</taxon>
        <taxon>Zoopagomycota</taxon>
        <taxon>Zoopagomycotina</taxon>
        <taxon>Zoopagomycetes</taxon>
        <taxon>Zoopagales</taxon>
        <taxon>Piptocephalidaceae</taxon>
        <taxon>Piptocephalis</taxon>
    </lineage>
</organism>
<sequence length="245" mass="25735">MLPSSFSILTQAVGPFFITLFFLSSSSMVQGQLTRSDAFNNTYVGGVPGAGFGINPCVIGNQIQLRFTNTSYVTTCSTCTTSSSIFPATANGYAESGGDTQLWEISKPKGADIPTGSVALLNVQTKKYLGRCSTPACLSGVQSSQGVTPVVVSDSFPSANTAWSCVKVQSTQGATLSGFRWVLAGGKGKFLGQVNEAVYPTTSSPSLVPQFALLDYVSTVNRTSIQVPMGDIVFNDIYAPIDANE</sequence>
<protein>
    <submittedName>
        <fullName evidence="1">Uncharacterized protein</fullName>
    </submittedName>
</protein>
<evidence type="ECO:0000313" key="1">
    <source>
        <dbReference type="EMBL" id="RKP12829.1"/>
    </source>
</evidence>